<dbReference type="EMBL" id="JAHQIW010002646">
    <property type="protein sequence ID" value="KAJ1355956.1"/>
    <property type="molecule type" value="Genomic_DNA"/>
</dbReference>
<name>A0AAD5MUR5_PARTN</name>
<gene>
    <name evidence="1" type="ORF">KIN20_013557</name>
</gene>
<organism evidence="1 2">
    <name type="scientific">Parelaphostrongylus tenuis</name>
    <name type="common">Meningeal worm</name>
    <dbReference type="NCBI Taxonomy" id="148309"/>
    <lineage>
        <taxon>Eukaryota</taxon>
        <taxon>Metazoa</taxon>
        <taxon>Ecdysozoa</taxon>
        <taxon>Nematoda</taxon>
        <taxon>Chromadorea</taxon>
        <taxon>Rhabditida</taxon>
        <taxon>Rhabditina</taxon>
        <taxon>Rhabditomorpha</taxon>
        <taxon>Strongyloidea</taxon>
        <taxon>Metastrongylidae</taxon>
        <taxon>Parelaphostrongylus</taxon>
    </lineage>
</organism>
<reference evidence="1" key="1">
    <citation type="submission" date="2021-06" db="EMBL/GenBank/DDBJ databases">
        <title>Parelaphostrongylus tenuis whole genome reference sequence.</title>
        <authorList>
            <person name="Garwood T.J."/>
            <person name="Larsen P.A."/>
            <person name="Fountain-Jones N.M."/>
            <person name="Garbe J.R."/>
            <person name="Macchietto M.G."/>
            <person name="Kania S.A."/>
            <person name="Gerhold R.W."/>
            <person name="Richards J.E."/>
            <person name="Wolf T.M."/>
        </authorList>
    </citation>
    <scope>NUCLEOTIDE SEQUENCE</scope>
    <source>
        <strain evidence="1">MNPRO001-30</strain>
        <tissue evidence="1">Meninges</tissue>
    </source>
</reference>
<dbReference type="Proteomes" id="UP001196413">
    <property type="component" value="Unassembled WGS sequence"/>
</dbReference>
<evidence type="ECO:0000313" key="2">
    <source>
        <dbReference type="Proteomes" id="UP001196413"/>
    </source>
</evidence>
<sequence length="71" mass="8046">MGRHIPYSSAITIEVKKGMTINFKVKFTSAAKLPPTKIFKLFESRLLIRTHNIKSSLHVNHGLKKSLEQSP</sequence>
<accession>A0AAD5MUR5</accession>
<proteinExistence type="predicted"/>
<keyword evidence="2" id="KW-1185">Reference proteome</keyword>
<comment type="caution">
    <text evidence="1">The sequence shown here is derived from an EMBL/GenBank/DDBJ whole genome shotgun (WGS) entry which is preliminary data.</text>
</comment>
<protein>
    <submittedName>
        <fullName evidence="1">Uncharacterized protein</fullName>
    </submittedName>
</protein>
<dbReference type="AlphaFoldDB" id="A0AAD5MUR5"/>
<evidence type="ECO:0000313" key="1">
    <source>
        <dbReference type="EMBL" id="KAJ1355956.1"/>
    </source>
</evidence>